<name>A0A975F0D3_9SPIR</name>
<dbReference type="GO" id="GO:0008932">
    <property type="term" value="F:lytic endotransglycosylase activity"/>
    <property type="evidence" value="ECO:0007669"/>
    <property type="project" value="TreeGrafter"/>
</dbReference>
<dbReference type="Pfam" id="PF01551">
    <property type="entry name" value="Peptidase_M23"/>
    <property type="match status" value="1"/>
</dbReference>
<organism evidence="4 5">
    <name type="scientific">Treponema parvum</name>
    <dbReference type="NCBI Taxonomy" id="138851"/>
    <lineage>
        <taxon>Bacteria</taxon>
        <taxon>Pseudomonadati</taxon>
        <taxon>Spirochaetota</taxon>
        <taxon>Spirochaetia</taxon>
        <taxon>Spirochaetales</taxon>
        <taxon>Treponemataceae</taxon>
        <taxon>Treponema</taxon>
    </lineage>
</organism>
<dbReference type="SUPFAM" id="SSF54106">
    <property type="entry name" value="LysM domain"/>
    <property type="match status" value="1"/>
</dbReference>
<dbReference type="Gene3D" id="3.10.350.10">
    <property type="entry name" value="LysM domain"/>
    <property type="match status" value="2"/>
</dbReference>
<evidence type="ECO:0000313" key="5">
    <source>
        <dbReference type="Proteomes" id="UP000671995"/>
    </source>
</evidence>
<dbReference type="SUPFAM" id="SSF51261">
    <property type="entry name" value="Duplicated hybrid motif"/>
    <property type="match status" value="1"/>
</dbReference>
<reference evidence="4" key="1">
    <citation type="submission" date="2020-05" db="EMBL/GenBank/DDBJ databases">
        <authorList>
            <person name="Zeng H."/>
            <person name="Chan Y.K."/>
            <person name="Watt R.M."/>
        </authorList>
    </citation>
    <scope>NUCLEOTIDE SEQUENCE</scope>
    <source>
        <strain evidence="4">ATCC 700773</strain>
    </source>
</reference>
<feature type="region of interest" description="Disordered" evidence="1">
    <location>
        <begin position="156"/>
        <end position="190"/>
    </location>
</feature>
<dbReference type="PROSITE" id="PS51782">
    <property type="entry name" value="LYSM"/>
    <property type="match status" value="2"/>
</dbReference>
<proteinExistence type="predicted"/>
<evidence type="ECO:0000313" key="4">
    <source>
        <dbReference type="EMBL" id="QTQ12082.1"/>
    </source>
</evidence>
<sequence length="327" mass="34683">MNLRFGNLAIKKTTVFFCAAVQVFLSLYVFADSTHTVSKGETLYAISRKYQITVAELRAANNMSESDVLKTGQKLTIPSADISAAAALTGAPVSDSSQKKNTKVYIVQKGDTFYGIARKNGIPLSELFALNGLGNDAVLKAGEKLLVPDSLVASADSGDGSGSGKKNASSIPASSKAENPNDQNKISETTVLDLKSADPRKYTDAEKIDTGVVWPVKDPKVTYVKGKVSGVQLSAKRDENVTAIRAGTVMYCGIYRGFGQVIFVQSKTGLIYAYTGLGSVEIQKGDYVVAGAQLGTVGIDTISMQPQMTLMVFQNGMPIDPAKAPRG</sequence>
<dbReference type="InterPro" id="IPR011055">
    <property type="entry name" value="Dup_hybrid_motif"/>
</dbReference>
<feature type="compositionally biased region" description="Low complexity" evidence="1">
    <location>
        <begin position="156"/>
        <end position="170"/>
    </location>
</feature>
<dbReference type="InterPro" id="IPR036779">
    <property type="entry name" value="LysM_dom_sf"/>
</dbReference>
<feature type="domain" description="LysM" evidence="3">
    <location>
        <begin position="103"/>
        <end position="147"/>
    </location>
</feature>
<dbReference type="RefSeq" id="WP_210116796.1">
    <property type="nucleotide sequence ID" value="NZ_CP054257.1"/>
</dbReference>
<dbReference type="CDD" id="cd12797">
    <property type="entry name" value="M23_peptidase"/>
    <property type="match status" value="1"/>
</dbReference>
<feature type="chain" id="PRO_5037377212" evidence="2">
    <location>
        <begin position="32"/>
        <end position="327"/>
    </location>
</feature>
<dbReference type="Gene3D" id="2.70.70.10">
    <property type="entry name" value="Glucose Permease (Domain IIA)"/>
    <property type="match status" value="1"/>
</dbReference>
<dbReference type="Pfam" id="PF01476">
    <property type="entry name" value="LysM"/>
    <property type="match status" value="2"/>
</dbReference>
<dbReference type="PANTHER" id="PTHR33734">
    <property type="entry name" value="LYSM DOMAIN-CONTAINING GPI-ANCHORED PROTEIN 2"/>
    <property type="match status" value="1"/>
</dbReference>
<evidence type="ECO:0000256" key="2">
    <source>
        <dbReference type="SAM" id="SignalP"/>
    </source>
</evidence>
<dbReference type="SMART" id="SM00257">
    <property type="entry name" value="LysM"/>
    <property type="match status" value="2"/>
</dbReference>
<feature type="signal peptide" evidence="2">
    <location>
        <begin position="1"/>
        <end position="31"/>
    </location>
</feature>
<dbReference type="EMBL" id="CP054257">
    <property type="protein sequence ID" value="QTQ12082.1"/>
    <property type="molecule type" value="Genomic_DNA"/>
</dbReference>
<dbReference type="InterPro" id="IPR016047">
    <property type="entry name" value="M23ase_b-sheet_dom"/>
</dbReference>
<feature type="compositionally biased region" description="Polar residues" evidence="1">
    <location>
        <begin position="171"/>
        <end position="190"/>
    </location>
</feature>
<dbReference type="CDD" id="cd00118">
    <property type="entry name" value="LysM"/>
    <property type="match status" value="2"/>
</dbReference>
<gene>
    <name evidence="4" type="ORF">HRI96_07675</name>
</gene>
<reference evidence="4" key="2">
    <citation type="journal article" date="2021" name="Microbiol. Resour. Announc.">
        <title>Complete Genome Sequences of Three Human Oral Treponema parvum Isolates.</title>
        <authorList>
            <person name="Zeng H."/>
            <person name="Watt R.M."/>
        </authorList>
    </citation>
    <scope>NUCLEOTIDE SEQUENCE</scope>
    <source>
        <strain evidence="4">ATCC 700773</strain>
    </source>
</reference>
<protein>
    <submittedName>
        <fullName evidence="4">LysM peptidoglycan-binding domain-containing protein</fullName>
    </submittedName>
</protein>
<dbReference type="PANTHER" id="PTHR33734:SF22">
    <property type="entry name" value="MEMBRANE-BOUND LYTIC MUREIN TRANSGLYCOSYLASE D"/>
    <property type="match status" value="1"/>
</dbReference>
<dbReference type="InterPro" id="IPR018392">
    <property type="entry name" value="LysM"/>
</dbReference>
<feature type="domain" description="LysM" evidence="3">
    <location>
        <begin position="33"/>
        <end position="77"/>
    </location>
</feature>
<accession>A0A975F0D3</accession>
<evidence type="ECO:0000256" key="1">
    <source>
        <dbReference type="SAM" id="MobiDB-lite"/>
    </source>
</evidence>
<dbReference type="Proteomes" id="UP000671995">
    <property type="component" value="Chromosome"/>
</dbReference>
<evidence type="ECO:0000259" key="3">
    <source>
        <dbReference type="PROSITE" id="PS51782"/>
    </source>
</evidence>
<dbReference type="AlphaFoldDB" id="A0A975F0D3"/>
<keyword evidence="2" id="KW-0732">Signal</keyword>